<keyword evidence="2" id="KW-0472">Membrane</keyword>
<proteinExistence type="predicted"/>
<name>A0ABP4PNN9_9ACTN</name>
<keyword evidence="2" id="KW-1133">Transmembrane helix</keyword>
<dbReference type="Proteomes" id="UP001501705">
    <property type="component" value="Unassembled WGS sequence"/>
</dbReference>
<evidence type="ECO:0000313" key="3">
    <source>
        <dbReference type="EMBL" id="GAA1584420.1"/>
    </source>
</evidence>
<dbReference type="RefSeq" id="WP_344236079.1">
    <property type="nucleotide sequence ID" value="NZ_BAAAPH010000015.1"/>
</dbReference>
<keyword evidence="4" id="KW-1185">Reference proteome</keyword>
<evidence type="ECO:0000313" key="4">
    <source>
        <dbReference type="Proteomes" id="UP001501705"/>
    </source>
</evidence>
<protein>
    <submittedName>
        <fullName evidence="3">Uncharacterized protein</fullName>
    </submittedName>
</protein>
<gene>
    <name evidence="3" type="ORF">GCM10009804_45910</name>
</gene>
<feature type="region of interest" description="Disordered" evidence="1">
    <location>
        <begin position="1"/>
        <end position="22"/>
    </location>
</feature>
<reference evidence="4" key="1">
    <citation type="journal article" date="2019" name="Int. J. Syst. Evol. Microbiol.">
        <title>The Global Catalogue of Microorganisms (GCM) 10K type strain sequencing project: providing services to taxonomists for standard genome sequencing and annotation.</title>
        <authorList>
            <consortium name="The Broad Institute Genomics Platform"/>
            <consortium name="The Broad Institute Genome Sequencing Center for Infectious Disease"/>
            <person name="Wu L."/>
            <person name="Ma J."/>
        </authorList>
    </citation>
    <scope>NUCLEOTIDE SEQUENCE [LARGE SCALE GENOMIC DNA]</scope>
    <source>
        <strain evidence="4">JCM 15572</strain>
    </source>
</reference>
<evidence type="ECO:0000256" key="1">
    <source>
        <dbReference type="SAM" id="MobiDB-lite"/>
    </source>
</evidence>
<organism evidence="3 4">
    <name type="scientific">Kribbella hippodromi</name>
    <dbReference type="NCBI Taxonomy" id="434347"/>
    <lineage>
        <taxon>Bacteria</taxon>
        <taxon>Bacillati</taxon>
        <taxon>Actinomycetota</taxon>
        <taxon>Actinomycetes</taxon>
        <taxon>Propionibacteriales</taxon>
        <taxon>Kribbellaceae</taxon>
        <taxon>Kribbella</taxon>
    </lineage>
</organism>
<comment type="caution">
    <text evidence="3">The sequence shown here is derived from an EMBL/GenBank/DDBJ whole genome shotgun (WGS) entry which is preliminary data.</text>
</comment>
<feature type="transmembrane region" description="Helical" evidence="2">
    <location>
        <begin position="43"/>
        <end position="63"/>
    </location>
</feature>
<keyword evidence="2" id="KW-0812">Transmembrane</keyword>
<evidence type="ECO:0000256" key="2">
    <source>
        <dbReference type="SAM" id="Phobius"/>
    </source>
</evidence>
<accession>A0ABP4PNN9</accession>
<sequence length="264" mass="28105">MTTQLDQQPVPPPVPPLSTDQRNRLRRQVMERTAPATGSTRRWIAPAIAVGAVAAVVAGTLAITHQRTDPQVAGVPAATTVSGLKVVPDAEAAAAFKNTCLAPGKKLKDPIKVLWARRVPGRTLASTNILMLVKGSSELGASGVEACLTAGTRRGEVSAAGVPWNQPPTRKQGLRALSGGRYSTQTPAPQSQLWTLYQASPEIARIESRFVWKGGKGPWQPGYVDSGFAYTDSRSNTFVPVTGSQHEEVRAYDAQGRLIPIAPK</sequence>
<dbReference type="EMBL" id="BAAAPH010000015">
    <property type="protein sequence ID" value="GAA1584420.1"/>
    <property type="molecule type" value="Genomic_DNA"/>
</dbReference>